<dbReference type="Pfam" id="PF06992">
    <property type="entry name" value="Phage_lambda_P"/>
    <property type="match status" value="1"/>
</dbReference>
<dbReference type="GO" id="GO:0006270">
    <property type="term" value="P:DNA replication initiation"/>
    <property type="evidence" value="ECO:0007669"/>
    <property type="project" value="InterPro"/>
</dbReference>
<sequence length="234" mass="26426">MRNFVSAIQNRDAGALARIAGDGPRPVERGVHEDVERLVDALFSNLKQVFPASVSTAWRNPNDEAAAKRQWIAAFAENGIHNKQQLSAGMKLARASGSPFLPSPGQFIEWCKQGEHRAAGLPADEELYDMFRLYCRDRGMYDSSEDFPWESPACFHIVTAVYNQMRSFNLTDSECRKRLGDELRKMSRRIEAGEVIPPPRKQIPQLHIPTGNEKALDHLADIRRRFGLKGGRHD</sequence>
<proteinExistence type="predicted"/>
<dbReference type="EMBL" id="MF417881">
    <property type="protein sequence ID" value="ASN68800.1"/>
    <property type="molecule type" value="Genomic_DNA"/>
</dbReference>
<evidence type="ECO:0000313" key="1">
    <source>
        <dbReference type="EMBL" id="ASN68800.1"/>
    </source>
</evidence>
<organism evidence="1">
    <name type="scientific">uncultured Caudovirales phage</name>
    <dbReference type="NCBI Taxonomy" id="2100421"/>
    <lineage>
        <taxon>Viruses</taxon>
        <taxon>Duplodnaviria</taxon>
        <taxon>Heunggongvirae</taxon>
        <taxon>Uroviricota</taxon>
        <taxon>Caudoviricetes</taxon>
        <taxon>Peduoviridae</taxon>
        <taxon>Maltschvirus</taxon>
        <taxon>Maltschvirus maltsch</taxon>
    </lineage>
</organism>
<protein>
    <recommendedName>
        <fullName evidence="2">Replication protein P</fullName>
    </recommendedName>
</protein>
<dbReference type="InterPro" id="IPR009731">
    <property type="entry name" value="P-like"/>
</dbReference>
<accession>A0A2H4J1B6</accession>
<evidence type="ECO:0008006" key="2">
    <source>
        <dbReference type="Google" id="ProtNLM"/>
    </source>
</evidence>
<reference evidence="1" key="1">
    <citation type="submission" date="2017-06" db="EMBL/GenBank/DDBJ databases">
        <title>Novel phages from South African skin metaviromes.</title>
        <authorList>
            <person name="van Zyl L.J."/>
            <person name="Abrahams Y."/>
            <person name="Stander E.A."/>
            <person name="Kirby B.M."/>
            <person name="Clavaud C."/>
            <person name="Farcet C."/>
            <person name="Breton L."/>
            <person name="Trindade M.I."/>
        </authorList>
    </citation>
    <scope>NUCLEOTIDE SEQUENCE</scope>
</reference>
<name>A0A2H4J1B6_9CAUD</name>
<gene>
    <name evidence="1" type="ORF">7AX3_6</name>
</gene>